<reference evidence="1" key="1">
    <citation type="journal article" date="2021" name="Proc. Natl. Acad. Sci. U.S.A.">
        <title>A Catalog of Tens of Thousands of Viruses from Human Metagenomes Reveals Hidden Associations with Chronic Diseases.</title>
        <authorList>
            <person name="Tisza M.J."/>
            <person name="Buck C.B."/>
        </authorList>
    </citation>
    <scope>NUCLEOTIDE SEQUENCE</scope>
    <source>
        <strain evidence="1">CtC6C6</strain>
    </source>
</reference>
<sequence>MMTPEEKGSLPIRVEKLFYELQDRIFSDIVRRIRKTKKITSTADYQINKLLLLGGSTEFIESQLKELLEISDPEIWELYDQVCDWEYVRNRAAYEQINGSFTPLEDNETIRKWSNAIVKQTQNEIRNLTQSMGMTVDMGGGKVVFTPLATYYQKYLDRACMDIVTGSFDYNTVLRRVVKELSSSGLQVIDYASGWKNRAPVAARRAILTGVSQLSAQINEQVAKDLKTDKYEVSWHSGHRPSHWWGGRVYTYQELQSVCGLGDGDGLCGWNCRHSYYAFLEGFSVRTYTDEQLAAMEEKEQNVRTYQGKQYNAYQASQAQRQMETTMRAQRTKVRQLQQGDGSNDDILAAKARYLNTLHQYQAFSKKMELPEQMERVYMDGLGRVAGGRRMESRISNIKKETAANIINVQIVKEMDTVVAANVCKNLKKSQTGKSTLEYIQKQSIPVDILYDKDTVEDLGLEKDYGTCYDGHIYINGRATDSIQKIAETIIHETKHMELNIGYDQHSEAVCDYYAMLHTKGKLTATDIRSIIKSVKERYPEYKWRK</sequence>
<evidence type="ECO:0000313" key="1">
    <source>
        <dbReference type="EMBL" id="DAF89139.1"/>
    </source>
</evidence>
<dbReference type="InterPro" id="IPR009319">
    <property type="entry name" value="Phage_A118_VSP1"/>
</dbReference>
<dbReference type="EMBL" id="BK016003">
    <property type="protein sequence ID" value="DAF89139.1"/>
    <property type="molecule type" value="Genomic_DNA"/>
</dbReference>
<accession>A0A8S5U3V9</accession>
<dbReference type="GO" id="GO:0005198">
    <property type="term" value="F:structural molecule activity"/>
    <property type="evidence" value="ECO:0007669"/>
    <property type="project" value="InterPro"/>
</dbReference>
<protein>
    <submittedName>
        <fullName evidence="1">Minor capsid protein</fullName>
    </submittedName>
</protein>
<name>A0A8S5U3V9_9CAUD</name>
<organism evidence="1">
    <name type="scientific">Siphoviridae sp. ctC6C6</name>
    <dbReference type="NCBI Taxonomy" id="2825376"/>
    <lineage>
        <taxon>Viruses</taxon>
        <taxon>Duplodnaviria</taxon>
        <taxon>Heunggongvirae</taxon>
        <taxon>Uroviricota</taxon>
        <taxon>Caudoviricetes</taxon>
    </lineage>
</organism>
<proteinExistence type="predicted"/>
<dbReference type="Pfam" id="PF06152">
    <property type="entry name" value="Phage_min_cap2"/>
    <property type="match status" value="1"/>
</dbReference>